<accession>A0A6J6T7L3</accession>
<sequence length="237" mass="26585">MPTALARPLVGSLINEVVVDPNKSLNGIIPPPPEGLTDVTKAIELALSRISANAVETRWSDAAIPTAPWQKAQSDPAWAGEMILRDLREVITDAPIEKVWEAIEQIGGDNGWYGADFLWFMRGLLDRAIGGVGLRRGRRDPKTLRIGESLDFWRVENIEKEKLLRLYAEMILPGKAWLEFRISEVDGKTKIIQEATFSPHGLGGQLYWYSILPLHSFVFPTMLRNIVRSAKRKVIFG</sequence>
<protein>
    <submittedName>
        <fullName evidence="1">Unannotated protein</fullName>
    </submittedName>
</protein>
<evidence type="ECO:0000313" key="1">
    <source>
        <dbReference type="EMBL" id="CAB4742853.1"/>
    </source>
</evidence>
<dbReference type="SUPFAM" id="SSF55961">
    <property type="entry name" value="Bet v1-like"/>
    <property type="match status" value="1"/>
</dbReference>
<dbReference type="AlphaFoldDB" id="A0A6J6T7L3"/>
<reference evidence="1" key="1">
    <citation type="submission" date="2020-05" db="EMBL/GenBank/DDBJ databases">
        <authorList>
            <person name="Chiriac C."/>
            <person name="Salcher M."/>
            <person name="Ghai R."/>
            <person name="Kavagutti S V."/>
        </authorList>
    </citation>
    <scope>NUCLEOTIDE SEQUENCE</scope>
</reference>
<dbReference type="Pfam" id="PF11066">
    <property type="entry name" value="DUF2867"/>
    <property type="match status" value="1"/>
</dbReference>
<proteinExistence type="predicted"/>
<gene>
    <name evidence="1" type="ORF">UFOPK2802_00664</name>
</gene>
<name>A0A6J6T7L3_9ZZZZ</name>
<organism evidence="1">
    <name type="scientific">freshwater metagenome</name>
    <dbReference type="NCBI Taxonomy" id="449393"/>
    <lineage>
        <taxon>unclassified sequences</taxon>
        <taxon>metagenomes</taxon>
        <taxon>ecological metagenomes</taxon>
    </lineage>
</organism>
<dbReference type="EMBL" id="CAEZYX010000057">
    <property type="protein sequence ID" value="CAB4742853.1"/>
    <property type="molecule type" value="Genomic_DNA"/>
</dbReference>
<dbReference type="InterPro" id="IPR021295">
    <property type="entry name" value="DUF2867"/>
</dbReference>